<name>A0A2P7ZU76_9PEZI</name>
<evidence type="ECO:0000313" key="3">
    <source>
        <dbReference type="Proteomes" id="UP000243723"/>
    </source>
</evidence>
<evidence type="ECO:0008006" key="4">
    <source>
        <dbReference type="Google" id="ProtNLM"/>
    </source>
</evidence>
<evidence type="ECO:0000313" key="2">
    <source>
        <dbReference type="EMBL" id="PSK51782.1"/>
    </source>
</evidence>
<accession>A0A2P7ZU76</accession>
<reference evidence="2 3" key="1">
    <citation type="submission" date="2017-05" db="EMBL/GenBank/DDBJ databases">
        <title>Draft genome sequence of Elsinoe australis.</title>
        <authorList>
            <person name="Cheng Q."/>
        </authorList>
    </citation>
    <scope>NUCLEOTIDE SEQUENCE [LARGE SCALE GENOMIC DNA]</scope>
    <source>
        <strain evidence="2 3">NL1</strain>
    </source>
</reference>
<dbReference type="InterPro" id="IPR036047">
    <property type="entry name" value="F-box-like_dom_sf"/>
</dbReference>
<dbReference type="Proteomes" id="UP000243723">
    <property type="component" value="Unassembled WGS sequence"/>
</dbReference>
<gene>
    <name evidence="2" type="ORF">B9Z65_3049</name>
</gene>
<feature type="region of interest" description="Disordered" evidence="1">
    <location>
        <begin position="359"/>
        <end position="387"/>
    </location>
</feature>
<organism evidence="2 3">
    <name type="scientific">Elsinoe australis</name>
    <dbReference type="NCBI Taxonomy" id="40998"/>
    <lineage>
        <taxon>Eukaryota</taxon>
        <taxon>Fungi</taxon>
        <taxon>Dikarya</taxon>
        <taxon>Ascomycota</taxon>
        <taxon>Pezizomycotina</taxon>
        <taxon>Dothideomycetes</taxon>
        <taxon>Dothideomycetidae</taxon>
        <taxon>Myriangiales</taxon>
        <taxon>Elsinoaceae</taxon>
        <taxon>Elsinoe</taxon>
    </lineage>
</organism>
<dbReference type="SUPFAM" id="SSF81383">
    <property type="entry name" value="F-box domain"/>
    <property type="match status" value="1"/>
</dbReference>
<dbReference type="SUPFAM" id="SSF52047">
    <property type="entry name" value="RNI-like"/>
    <property type="match status" value="1"/>
</dbReference>
<proteinExistence type="predicted"/>
<keyword evidence="3" id="KW-1185">Reference proteome</keyword>
<dbReference type="AlphaFoldDB" id="A0A2P7ZU76"/>
<evidence type="ECO:0000256" key="1">
    <source>
        <dbReference type="SAM" id="MobiDB-lite"/>
    </source>
</evidence>
<comment type="caution">
    <text evidence="2">The sequence shown here is derived from an EMBL/GenBank/DDBJ whole genome shotgun (WGS) entry which is preliminary data.</text>
</comment>
<protein>
    <recommendedName>
        <fullName evidence="4">F-box domain-containing protein</fullName>
    </recommendedName>
</protein>
<feature type="region of interest" description="Disordered" evidence="1">
    <location>
        <begin position="879"/>
        <end position="933"/>
    </location>
</feature>
<sequence length="933" mass="101744">MSSSTHDPPHSPAVESPATKLWDDLPIELLELILTYVYRDDAKVLRLVSKSFERKVSPYFFRSVVVPFNSELQDMVKRDIQARNGESGKGKGKRLAIDDDNVLAEQSSLPWMQQPVGGDDTYRGHGYKVFAGFGRHIRNFGMSFEVTEDDLRRPPSKQLLDSYESFYGSYEWPPPSYRRFDKLASLERTADEMSHLRDAMEHLTGVKALGLSLNNGLGWMLGGEGVDHPHARPKIFGSVFRAPPTNPRTAIPEITDFLRPGEALGPRALYFGRVLDIVRDRFAAIEGRARDNRHPRAEPTGAILDDQAIITEMVEPDQLGVLRTRTGNPAHAILQPNAGGQLGRGRRIARRAAQALNQAGGAGQGNGGGQAWGIAPAPRGRGRGGPAARIPPWGLGMAPPLMQAGAAGPPGAPGFLAAHQLGAPPAGNLFPPALPNVNEGAGAIRQAGAAPAVAPEPTLHWSQIAADQNEPQAALQNGQRGNAVLADMAARVEAAGQQNTIAGVLLRANEHNYGTDNVAREGTLVPSQLTLTQKEWLLEADWAMRAFLQSYMLSIVDNKDIFQHVTVFNFAFLSSRFVPILSRGDFWSSFPMLEKLSLQISPDWRSMERADNEIVDTSTCPSDACDSVFWLLHNFIGKIESLVELDIGWVSSFGSTLSGVSALGHVLPAPVLPLDELFLTQQNLLIDLPFIRHLKLTNCYLTFGTLKNFIRRLQTKALSELTLDQVSLTADRSTRILQHLNHSTRNAAGLIPNNGPRLRATSWVAALNDIGPVKTIHDLESLDETQQPRLVDKINFIKCGYAASHMSSEVDFDANNDPQAQGQAAVAQLRRQHLQNMLPQSERAEGYARGMKTNDPHMAYLVHDLRSGEDNVLADEFGMTIDDDDDAGGDDNNNEIGDGNGDDADDAPGPEVIEVNGWGFGGLGRFSGTLQRG</sequence>
<feature type="compositionally biased region" description="Gly residues" evidence="1">
    <location>
        <begin position="360"/>
        <end position="371"/>
    </location>
</feature>
<dbReference type="OrthoDB" id="4194555at2759"/>
<feature type="compositionally biased region" description="Acidic residues" evidence="1">
    <location>
        <begin position="881"/>
        <end position="893"/>
    </location>
</feature>
<dbReference type="EMBL" id="NHZQ01000121">
    <property type="protein sequence ID" value="PSK51782.1"/>
    <property type="molecule type" value="Genomic_DNA"/>
</dbReference>